<dbReference type="Pfam" id="PF00440">
    <property type="entry name" value="TetR_N"/>
    <property type="match status" value="2"/>
</dbReference>
<dbReference type="Proteomes" id="UP000250434">
    <property type="component" value="Chromosome"/>
</dbReference>
<proteinExistence type="predicted"/>
<dbReference type="PANTHER" id="PTHR30055">
    <property type="entry name" value="HTH-TYPE TRANSCRIPTIONAL REGULATOR RUTR"/>
    <property type="match status" value="1"/>
</dbReference>
<dbReference type="InterPro" id="IPR001647">
    <property type="entry name" value="HTH_TetR"/>
</dbReference>
<evidence type="ECO:0000313" key="4">
    <source>
        <dbReference type="EMBL" id="AXB44681.1"/>
    </source>
</evidence>
<accession>A0A344L9F7</accession>
<gene>
    <name evidence="4" type="ORF">A4R43_21035</name>
</gene>
<dbReference type="InterPro" id="IPR050109">
    <property type="entry name" value="HTH-type_TetR-like_transc_reg"/>
</dbReference>
<organism evidence="4 5">
    <name type="scientific">Amycolatopsis albispora</name>
    <dbReference type="NCBI Taxonomy" id="1804986"/>
    <lineage>
        <taxon>Bacteria</taxon>
        <taxon>Bacillati</taxon>
        <taxon>Actinomycetota</taxon>
        <taxon>Actinomycetes</taxon>
        <taxon>Pseudonocardiales</taxon>
        <taxon>Pseudonocardiaceae</taxon>
        <taxon>Amycolatopsis</taxon>
    </lineage>
</organism>
<dbReference type="PRINTS" id="PR00455">
    <property type="entry name" value="HTHTETR"/>
</dbReference>
<dbReference type="GO" id="GO:0000976">
    <property type="term" value="F:transcription cis-regulatory region binding"/>
    <property type="evidence" value="ECO:0007669"/>
    <property type="project" value="TreeGrafter"/>
</dbReference>
<protein>
    <recommendedName>
        <fullName evidence="3">HTH tetR-type domain-containing protein</fullName>
    </recommendedName>
</protein>
<keyword evidence="1 2" id="KW-0238">DNA-binding</keyword>
<dbReference type="PANTHER" id="PTHR30055:SF237">
    <property type="entry name" value="TRANSCRIPTIONAL REPRESSOR MCE3R"/>
    <property type="match status" value="1"/>
</dbReference>
<evidence type="ECO:0000259" key="3">
    <source>
        <dbReference type="PROSITE" id="PS50977"/>
    </source>
</evidence>
<dbReference type="EMBL" id="CP015163">
    <property type="protein sequence ID" value="AXB44681.1"/>
    <property type="molecule type" value="Genomic_DNA"/>
</dbReference>
<evidence type="ECO:0000313" key="5">
    <source>
        <dbReference type="Proteomes" id="UP000250434"/>
    </source>
</evidence>
<evidence type="ECO:0000256" key="1">
    <source>
        <dbReference type="ARBA" id="ARBA00023125"/>
    </source>
</evidence>
<sequence length="395" mass="42860">MAAPTSSPADRARRPKNRKAQIALAAAELFCRRGYHSVGVDEIADAVGITGPAIYRHFRTKQAILAHAVAELSEGLAGAAVPAEDAASAADRLDSALRNLAAFAVERRTVTRLYQWEDRHLPDDERRAATARTRVAVRSVRALVLDARPELDQASATLLTLAAFSVLGSLSTHRVSLPKGRTEALVRELAATVLALPEPPGPQPRAERPREEMLRLVSRRERLLAEAVHLFHQRGFQAVSMEEIGTRAGINASSLYRHFSGKGDLLAAIYHRAAERLSDAATTALTGARDPGEALERLIPTYVRIAFDQAGLVSVYLSENDNLPPGDRETLRAAQRRHVDEWVRLVGSCRGDEPAAETRLRVYAALNVVTDLARAEPPLTGPPFGAELVSALLTS</sequence>
<dbReference type="RefSeq" id="WP_113693936.1">
    <property type="nucleotide sequence ID" value="NZ_CP015163.1"/>
</dbReference>
<dbReference type="PROSITE" id="PS50977">
    <property type="entry name" value="HTH_TETR_2"/>
    <property type="match status" value="2"/>
</dbReference>
<feature type="DNA-binding region" description="H-T-H motif" evidence="2">
    <location>
        <begin position="39"/>
        <end position="58"/>
    </location>
</feature>
<feature type="domain" description="HTH tetR-type" evidence="3">
    <location>
        <begin position="16"/>
        <end position="76"/>
    </location>
</feature>
<reference evidence="4 5" key="1">
    <citation type="submission" date="2016-04" db="EMBL/GenBank/DDBJ databases">
        <title>Complete genome sequence and analysis of deep-sea sediment isolate, Amycolatopsis sp. WP1.</title>
        <authorList>
            <person name="Wang H."/>
            <person name="Chen S."/>
            <person name="Wu Q."/>
        </authorList>
    </citation>
    <scope>NUCLEOTIDE SEQUENCE [LARGE SCALE GENOMIC DNA]</scope>
    <source>
        <strain evidence="4 5">WP1</strain>
    </source>
</reference>
<dbReference type="AlphaFoldDB" id="A0A344L9F7"/>
<keyword evidence="5" id="KW-1185">Reference proteome</keyword>
<evidence type="ECO:0000256" key="2">
    <source>
        <dbReference type="PROSITE-ProRule" id="PRU00335"/>
    </source>
</evidence>
<dbReference type="Gene3D" id="1.10.357.10">
    <property type="entry name" value="Tetracycline Repressor, domain 2"/>
    <property type="match status" value="2"/>
</dbReference>
<dbReference type="OrthoDB" id="4456617at2"/>
<dbReference type="SUPFAM" id="SSF46689">
    <property type="entry name" value="Homeodomain-like"/>
    <property type="match status" value="2"/>
</dbReference>
<feature type="domain" description="HTH tetR-type" evidence="3">
    <location>
        <begin position="217"/>
        <end position="277"/>
    </location>
</feature>
<name>A0A344L9F7_9PSEU</name>
<feature type="DNA-binding region" description="H-T-H motif" evidence="2">
    <location>
        <begin position="240"/>
        <end position="259"/>
    </location>
</feature>
<dbReference type="KEGG" id="aab:A4R43_21035"/>
<dbReference type="GO" id="GO:0003700">
    <property type="term" value="F:DNA-binding transcription factor activity"/>
    <property type="evidence" value="ECO:0007669"/>
    <property type="project" value="TreeGrafter"/>
</dbReference>
<dbReference type="InterPro" id="IPR009057">
    <property type="entry name" value="Homeodomain-like_sf"/>
</dbReference>
<dbReference type="Gene3D" id="1.10.10.60">
    <property type="entry name" value="Homeodomain-like"/>
    <property type="match status" value="2"/>
</dbReference>